<gene>
    <name evidence="1" type="ORF">WISP_69335</name>
</gene>
<comment type="caution">
    <text evidence="1">The sequence shown here is derived from an EMBL/GenBank/DDBJ whole genome shotgun (WGS) entry which is preliminary data.</text>
</comment>
<evidence type="ECO:0000313" key="2">
    <source>
        <dbReference type="Proteomes" id="UP001145742"/>
    </source>
</evidence>
<name>A0ABQ9D7Z0_9PASS</name>
<sequence length="82" mass="9824">MVSWSALGRVASRLGEVNLSLYSALMRPHLECCVQLWTPQYKRDMELLEKIQWRATKIIRGLEHLFYEERLRELSLFSLEKR</sequence>
<keyword evidence="2" id="KW-1185">Reference proteome</keyword>
<reference evidence="1" key="1">
    <citation type="submission" date="2019-10" db="EMBL/GenBank/DDBJ databases">
        <authorList>
            <person name="Soares A.E.R."/>
            <person name="Aleixo A."/>
            <person name="Schneider P."/>
            <person name="Miyaki C.Y."/>
            <person name="Schneider M.P."/>
            <person name="Mello C."/>
            <person name="Vasconcelos A.T.R."/>
        </authorList>
    </citation>
    <scope>NUCLEOTIDE SEQUENCE</scope>
    <source>
        <tissue evidence="1">Muscle</tissue>
    </source>
</reference>
<evidence type="ECO:0000313" key="1">
    <source>
        <dbReference type="EMBL" id="KAJ7416717.1"/>
    </source>
</evidence>
<protein>
    <submittedName>
        <fullName evidence="1">Uncharacterized protein</fullName>
    </submittedName>
</protein>
<dbReference type="Proteomes" id="UP001145742">
    <property type="component" value="Unassembled WGS sequence"/>
</dbReference>
<accession>A0ABQ9D7Z0</accession>
<dbReference type="EMBL" id="WHWB01033811">
    <property type="protein sequence ID" value="KAJ7416717.1"/>
    <property type="molecule type" value="Genomic_DNA"/>
</dbReference>
<proteinExistence type="predicted"/>
<organism evidence="1 2">
    <name type="scientific">Willisornis vidua</name>
    <name type="common">Xingu scale-backed antbird</name>
    <dbReference type="NCBI Taxonomy" id="1566151"/>
    <lineage>
        <taxon>Eukaryota</taxon>
        <taxon>Metazoa</taxon>
        <taxon>Chordata</taxon>
        <taxon>Craniata</taxon>
        <taxon>Vertebrata</taxon>
        <taxon>Euteleostomi</taxon>
        <taxon>Archelosauria</taxon>
        <taxon>Archosauria</taxon>
        <taxon>Dinosauria</taxon>
        <taxon>Saurischia</taxon>
        <taxon>Theropoda</taxon>
        <taxon>Coelurosauria</taxon>
        <taxon>Aves</taxon>
        <taxon>Neognathae</taxon>
        <taxon>Neoaves</taxon>
        <taxon>Telluraves</taxon>
        <taxon>Australaves</taxon>
        <taxon>Passeriformes</taxon>
        <taxon>Thamnophilidae</taxon>
        <taxon>Willisornis</taxon>
    </lineage>
</organism>